<dbReference type="EMBL" id="JAAIUW010000005">
    <property type="protein sequence ID" value="KAF7833391.1"/>
    <property type="molecule type" value="Genomic_DNA"/>
</dbReference>
<sequence>MGSRSAAEYQSLLIRLDSHNRIPDLSSAAIEEFLERRPVAARWWPRLVAWESRMLWLLSGPFIVVSMFNYLLSFVTLMFVRHLGSAELAGATIASVGIQGLAYGIMLSMSSAIQTVCGQAYGAKRYSAMGVICQRSIVLHLGAAILLTFLYWYSGAILKAIGQSESIAEQGQVYSRGVILQLYAFALSCPMQRFLQAQDIGFPLAFMSLGVFLIHVLISWLVVYVLKLGLLGAALALSLSWWVLTFVNGIYIIFSPRCRYTWSGFSLKAFIGIWPFFKITIASALMFCLETWYYLGVVLISGLLSNPTLSLHSIAICMNYLNWDMQFMLGLSVAASIRVSNEIGASHPKVAKLGVLVVNGTSMIMSIILGAIVVIFRDGLSKLFTSDSQLIQAVSNLCPLLAISVFLNGIQSILSGVAIGSGWQALVVYVNFAAYYVVGLTIGCVLAFKTSLGVAGIWWGMIIAVLVQTVTLIILTVRANWDLEVEKAIARVEICKR</sequence>
<evidence type="ECO:0000313" key="8">
    <source>
        <dbReference type="Proteomes" id="UP000634136"/>
    </source>
</evidence>
<evidence type="ECO:0000256" key="2">
    <source>
        <dbReference type="ARBA" id="ARBA00010199"/>
    </source>
</evidence>
<comment type="subcellular location">
    <subcellularLocation>
        <location evidence="1">Membrane</location>
        <topology evidence="1">Multi-pass membrane protein</topology>
    </subcellularLocation>
</comment>
<proteinExistence type="inferred from homology"/>
<keyword evidence="4 6" id="KW-1133">Transmembrane helix</keyword>
<accession>A0A834WVQ9</accession>
<dbReference type="NCBIfam" id="TIGR00797">
    <property type="entry name" value="matE"/>
    <property type="match status" value="1"/>
</dbReference>
<organism evidence="7 8">
    <name type="scientific">Senna tora</name>
    <dbReference type="NCBI Taxonomy" id="362788"/>
    <lineage>
        <taxon>Eukaryota</taxon>
        <taxon>Viridiplantae</taxon>
        <taxon>Streptophyta</taxon>
        <taxon>Embryophyta</taxon>
        <taxon>Tracheophyta</taxon>
        <taxon>Spermatophyta</taxon>
        <taxon>Magnoliopsida</taxon>
        <taxon>eudicotyledons</taxon>
        <taxon>Gunneridae</taxon>
        <taxon>Pentapetalae</taxon>
        <taxon>rosids</taxon>
        <taxon>fabids</taxon>
        <taxon>Fabales</taxon>
        <taxon>Fabaceae</taxon>
        <taxon>Caesalpinioideae</taxon>
        <taxon>Cassia clade</taxon>
        <taxon>Senna</taxon>
    </lineage>
</organism>
<feature type="transmembrane region" description="Helical" evidence="6">
    <location>
        <begin position="265"/>
        <end position="286"/>
    </location>
</feature>
<dbReference type="InterPro" id="IPR002528">
    <property type="entry name" value="MATE_fam"/>
</dbReference>
<keyword evidence="3 6" id="KW-0812">Transmembrane</keyword>
<name>A0A834WVQ9_9FABA</name>
<dbReference type="InterPro" id="IPR045069">
    <property type="entry name" value="MATE_euk"/>
</dbReference>
<keyword evidence="8" id="KW-1185">Reference proteome</keyword>
<evidence type="ECO:0000256" key="3">
    <source>
        <dbReference type="ARBA" id="ARBA00022692"/>
    </source>
</evidence>
<protein>
    <recommendedName>
        <fullName evidence="6">Protein DETOXIFICATION</fullName>
    </recommendedName>
    <alternativeName>
        <fullName evidence="6">Multidrug and toxic compound extrusion protein</fullName>
    </alternativeName>
</protein>
<gene>
    <name evidence="7" type="ORF">G2W53_015724</name>
</gene>
<dbReference type="Proteomes" id="UP000634136">
    <property type="component" value="Unassembled WGS sequence"/>
</dbReference>
<feature type="transmembrane region" description="Helical" evidence="6">
    <location>
        <begin position="229"/>
        <end position="253"/>
    </location>
</feature>
<feature type="transmembrane region" description="Helical" evidence="6">
    <location>
        <begin position="455"/>
        <end position="477"/>
    </location>
</feature>
<dbReference type="GO" id="GO:0016020">
    <property type="term" value="C:membrane"/>
    <property type="evidence" value="ECO:0007669"/>
    <property type="project" value="UniProtKB-SubCell"/>
</dbReference>
<dbReference type="AlphaFoldDB" id="A0A834WVQ9"/>
<dbReference type="GO" id="GO:1990961">
    <property type="term" value="P:xenobiotic detoxification by transmembrane export across the plasma membrane"/>
    <property type="evidence" value="ECO:0007669"/>
    <property type="project" value="InterPro"/>
</dbReference>
<dbReference type="CDD" id="cd13132">
    <property type="entry name" value="MATE_eukaryotic"/>
    <property type="match status" value="1"/>
</dbReference>
<feature type="transmembrane region" description="Helical" evidence="6">
    <location>
        <begin position="353"/>
        <end position="376"/>
    </location>
</feature>
<feature type="transmembrane region" description="Helical" evidence="6">
    <location>
        <begin position="202"/>
        <end position="223"/>
    </location>
</feature>
<comment type="similarity">
    <text evidence="2 6">Belongs to the multi antimicrobial extrusion (MATE) (TC 2.A.66.1) family.</text>
</comment>
<comment type="caution">
    <text evidence="7">The sequence shown here is derived from an EMBL/GenBank/DDBJ whole genome shotgun (WGS) entry which is preliminary data.</text>
</comment>
<dbReference type="Pfam" id="PF01554">
    <property type="entry name" value="MatE"/>
    <property type="match status" value="2"/>
</dbReference>
<keyword evidence="5 6" id="KW-0472">Membrane</keyword>
<dbReference type="GO" id="GO:0042910">
    <property type="term" value="F:xenobiotic transmembrane transporter activity"/>
    <property type="evidence" value="ECO:0007669"/>
    <property type="project" value="InterPro"/>
</dbReference>
<evidence type="ECO:0000256" key="4">
    <source>
        <dbReference type="ARBA" id="ARBA00022989"/>
    </source>
</evidence>
<evidence type="ECO:0000256" key="1">
    <source>
        <dbReference type="ARBA" id="ARBA00004141"/>
    </source>
</evidence>
<reference evidence="7" key="1">
    <citation type="submission" date="2020-09" db="EMBL/GenBank/DDBJ databases">
        <title>Genome-Enabled Discovery of Anthraquinone Biosynthesis in Senna tora.</title>
        <authorList>
            <person name="Kang S.-H."/>
            <person name="Pandey R.P."/>
            <person name="Lee C.-M."/>
            <person name="Sim J.-S."/>
            <person name="Jeong J.-T."/>
            <person name="Choi B.-S."/>
            <person name="Jung M."/>
            <person name="Ginzburg D."/>
            <person name="Zhao K."/>
            <person name="Won S.Y."/>
            <person name="Oh T.-J."/>
            <person name="Yu Y."/>
            <person name="Kim N.-H."/>
            <person name="Lee O.R."/>
            <person name="Lee T.-H."/>
            <person name="Bashyal P."/>
            <person name="Kim T.-S."/>
            <person name="Lee W.-H."/>
            <person name="Kawkins C."/>
            <person name="Kim C.-K."/>
            <person name="Kim J.S."/>
            <person name="Ahn B.O."/>
            <person name="Rhee S.Y."/>
            <person name="Sohng J.K."/>
        </authorList>
    </citation>
    <scope>NUCLEOTIDE SEQUENCE</scope>
    <source>
        <tissue evidence="7">Leaf</tissue>
    </source>
</reference>
<feature type="transmembrane region" description="Helical" evidence="6">
    <location>
        <begin position="426"/>
        <end position="448"/>
    </location>
</feature>
<feature type="transmembrane region" description="Helical" evidence="6">
    <location>
        <begin position="55"/>
        <end position="80"/>
    </location>
</feature>
<feature type="transmembrane region" description="Helical" evidence="6">
    <location>
        <begin position="135"/>
        <end position="153"/>
    </location>
</feature>
<feature type="transmembrane region" description="Helical" evidence="6">
    <location>
        <begin position="397"/>
        <end position="420"/>
    </location>
</feature>
<dbReference type="GO" id="GO:0015297">
    <property type="term" value="F:antiporter activity"/>
    <property type="evidence" value="ECO:0007669"/>
    <property type="project" value="InterPro"/>
</dbReference>
<feature type="transmembrane region" description="Helical" evidence="6">
    <location>
        <begin position="292"/>
        <end position="311"/>
    </location>
</feature>
<evidence type="ECO:0000313" key="7">
    <source>
        <dbReference type="EMBL" id="KAF7833391.1"/>
    </source>
</evidence>
<evidence type="ECO:0000256" key="6">
    <source>
        <dbReference type="RuleBase" id="RU004914"/>
    </source>
</evidence>
<dbReference type="PANTHER" id="PTHR11206">
    <property type="entry name" value="MULTIDRUG RESISTANCE PROTEIN"/>
    <property type="match status" value="1"/>
</dbReference>
<dbReference type="OrthoDB" id="2126698at2759"/>
<evidence type="ECO:0000256" key="5">
    <source>
        <dbReference type="ARBA" id="ARBA00023136"/>
    </source>
</evidence>